<dbReference type="Pfam" id="PF17963">
    <property type="entry name" value="Big_9"/>
    <property type="match status" value="2"/>
</dbReference>
<reference evidence="5 6" key="1">
    <citation type="journal article" date="2016" name="Int. J. Syst. Evol. Microbiol.">
        <title>Description of Comamonas sediminis sp. nov., isolated from lagoon sediments.</title>
        <authorList>
            <person name="Subhash Y."/>
            <person name="Bang J.J."/>
            <person name="You T.H."/>
            <person name="Lee S.S."/>
        </authorList>
    </citation>
    <scope>NUCLEOTIDE SEQUENCE [LARGE SCALE GENOMIC DNA]</scope>
    <source>
        <strain evidence="5 6">JCM 31169</strain>
    </source>
</reference>
<name>A0ABV4B560_9BURK</name>
<dbReference type="Proteomes" id="UP001562178">
    <property type="component" value="Unassembled WGS sequence"/>
</dbReference>
<dbReference type="NCBIfam" id="TIGR03696">
    <property type="entry name" value="Rhs_assc_core"/>
    <property type="match status" value="1"/>
</dbReference>
<dbReference type="RefSeq" id="WP_369460266.1">
    <property type="nucleotide sequence ID" value="NZ_JBGBDC010000005.1"/>
</dbReference>
<dbReference type="InterPro" id="IPR056823">
    <property type="entry name" value="TEN-like_YD-shell"/>
</dbReference>
<accession>A0ABV4B560</accession>
<dbReference type="InterPro" id="IPR022385">
    <property type="entry name" value="Rhs_assc_core"/>
</dbReference>
<organism evidence="5 6">
    <name type="scientific">Comamonas sediminis</name>
    <dbReference type="NCBI Taxonomy" id="1783360"/>
    <lineage>
        <taxon>Bacteria</taxon>
        <taxon>Pseudomonadati</taxon>
        <taxon>Pseudomonadota</taxon>
        <taxon>Betaproteobacteria</taxon>
        <taxon>Burkholderiales</taxon>
        <taxon>Comamonadaceae</taxon>
        <taxon>Comamonas</taxon>
    </lineage>
</organism>
<dbReference type="Pfam" id="PF05345">
    <property type="entry name" value="He_PIG"/>
    <property type="match status" value="8"/>
</dbReference>
<dbReference type="InterPro" id="IPR006644">
    <property type="entry name" value="Cadg"/>
</dbReference>
<feature type="region of interest" description="Disordered" evidence="2">
    <location>
        <begin position="2517"/>
        <end position="2536"/>
    </location>
</feature>
<proteinExistence type="predicted"/>
<comment type="caution">
    <text evidence="5">The sequence shown here is derived from an EMBL/GenBank/DDBJ whole genome shotgun (WGS) entry which is preliminary data.</text>
</comment>
<sequence>MTLVNTEKSSFGKDGVQWKWLLRNNSALPLENVRITGFVDIDQDAAQNTFFNEAVVAPSLTAPAGHIAADRWEAGEMGYWNGSLLARAATGDLSNSTLPNAGGEDMAIAMSAVPGAIAPGQDVRVWLVVGDEENAGATQNDLASARRHFAQFYLFKGAAPDTRAQVDYAVTQTVAQAHYQVGERVQYRLVVSNAGLAAGTGVTLSSAVPASLADVQWSCSAQGLAACDASPRTGHQLRVDAQVPAGTGNQVVVTVTGTATVDGVLTHRATVAPTHTDTVDTDAANNDSLVQVSVGSAGAAQADLAVSKTTSTPHVLPGGPVAFQLVAVNHGPAAVTAAQLEDLVPSGVEAVRWTCSARGGAVCGAASGQGSDVRVRAEMPVGASITIDVTGVMAQADGPLVNTVTLASELPDPVLSNNRASVSVNAPAGALKAIPAMGWLALSVLSVSTLVLGALWLQRRDALRSRRGWTLALLLVLGLGAGGDSHAIFVNGDFESQTLTGWTKRFGLNPGLTGAPPFQVGDVRFNGGGVEKVTVVDGRFDPRAPQLVLPRQGNFSAKVNDDDNGAHINEISQKGVITETDRDPGDGKLHVRFSYAAVLEDPSHEPTNQPYFFVEIKDLTKGETLYYDFAFANQPGRVFYTTVYKGSKWVSTPFIDVDLEVPDSSLGHELQIRVVGADCSQSGHGGYVYVDAFGSVSIPPQGACVNDLQLRAKPGNVQLTWADTGAASYAVYRADKLEGPFVRLGTTQSHHATWLDRTVQPQKTYYYSIRALDVDGHALCSSGEVATYVPAHWSIGDPVNRPPIFTSQPVLAGDVRQLYEYQATAVDADGDPLSYQLMYAPVGMTVDAASGKISWQPGLMGDFRVNLQVSDGKGLLASQAFSIHVVDGNLPPQITSQFPAKVPAGVSFSHQVTATDPEKGPLQYTLGSQAEGISIDAAGRISWMTPQPGTYPLVIQVTDQYGARDVQRVVVSVQAFPEFTSLPVVTATVAQPYSYQALVSDRDGDPVIYSVLSGPAGLVINASSGAVTWPSPVTGTAAVVLAATDPDGNQGKQSFSIRVTASPNRAPVFTATPVTYLAYPAAYSYTASASDADGDNLVWTLLEAPADMAINARNGAIAWKFASNTAGKFAVRVLVDDQRGGQTEQAFEVQVPVYGNGAPTITSRPPSQVRAGAIYSYSVSATDPEGETLSYRLASGPAAAAWVGNQLSWATSAADVGVHAMLIEVADTAGNVAQQNWQLEVLPASGNQPPVISSTPKVTAVAGGVYEYQVVATDRDGDPLSYQLLTGPAGMTLSATGKLEWPVPAGFAGSETVEIQVADGRGGEVTQAYAIGVGITANRPPLINSTPVATGTAGAAYLYQILASDPDGDALTYSVSTSEPGITVDAQTGRVSWAVPAGASGQAQLTVLVTDGKGGTASQTYAIGVGQPGNRPPRVTTQPGTSGISGASYTYALKAVDADGDTLAYALTEFPQGMVIDSSTGAVQWSIPANVAGLAPVMVEVTDGKGGIATQGYAISVSGASNRAPAFSSTPVTSATAGTAYAYTARANDPDGDAISYTLDAAPAGMAINATSGAISWTPTLAQGGTHAVAVRATDAKGAYATQSFGIYVQLPNNNPPQISSKPTLRWAPGVPYQYQVTATDPENDPLTYALDKAPAGMAMAAGTGLLTWNSPVLGSHAVEIKVQDTRGAYVVQSYTLQIAANREPVITSAPVPSAAIATPYAYQVVATDPDGDFLTYRMSGAPASLTMSATGLISGTPTAQGTHAITVTVSDGQASVTQSWTLRVSEPAAGGPLEAGVTPSPKYLNLGESTTLQVFAQGGTAPYTVSSLTVNGRAVTVDTAYQAVFTPTAMGKHNLRLTLRDAKGSSVTVDDWFGVKDPSDVLAPLAAITAPGSSDDITVTDVFEPTAIIGTASDANLAEYLLMISPAGQNQWSKLGGGSASVTAAKLGDLNPQTLANGLYDLGLIVRDVSGNETSAKVTVAISGEQKAAPLQLTFTDMAFEIEGLPLTVRRSYDSLKRAQRMDFGYGWSVDYQDVWLQTNGVLGRSWVMQETGSGFNRKICVRPQGSRVASVRMPDGRLEQFDLRASPECVSVLQWASNPSVSLAFSAKASNKSGSKLEALGYSDLRLAGGDLFDMGTTETFNPTQYKLTTLDGIEYILNKDFGIQQIKDRNGNSLQFTRSGISHSGGWALAFTRDAQGKISKITGPGSQVLNYGYDAADNLISVVDQSNAVSDFRYENPKVAHGLTSYTDPLGRLALKTTYDDAGRVLSQTDAAGKAVTVSTDNTANKQTIKDRNGNTTVYDFDDRGNITRVLDAAGGITQYAYDAHDNEIEVIDALGRKTTRSYDAFGNVTSETDPAGRVTQTAFNAQGNVTTITDAAGNVTTNGYNASGDLTAITDAAGKAFGMGYSPTGSLSSMTDKVGNVTRYTYAKINGTTLKQTETAPDGTVTTYAYDSAGSVTSTTRAIVTQPGQPATTVVEKTSYDSKGNVTSRTNAVGDTTTYLYDAAGQLLQETDSQGRKTAHEYSLRGEKSKTTYPDGRVESWAYDNNGNETQSCTGSLCTRTAYDALDRATKVTDPMGFAVESVYDAAGQLTSSKDARGNTTAFEYDLAGRETKQTNAAGIAVTREYDLAGNLVKTTDGLGRATVHAYNSTQKRTSTTLAHGAVTQFAYDANGVLLSETNPLGHTYQFGHDPLGALKTVTDPLGKATGYTWNGSNQLLTQTDANGHTTRYGYDSAGRRVARTLPGGKSEGLVYDSEGRLVSRTDFDGSQTIYSYDVGGKLSKVTRSDGRSLSQGYDSFGRMNSQTDTAYGNLGLTLDGNDRVTREVWSHNSLGTSFSATLDYAWDANSNRTQVSTSGQAIKASYNMLNQLETLTHPDGSTTRFAYDNAGNRVQVMRADGSTTDYQYNLANQLTAVLHKKADGADIASFVYTLNAAGQRTQVAERMVGVGSPAATVERSVHYQYDAAGKLLQERVAQTAPAVFDSTIDYVYDDVGNRSRRTVGHNGQVTTYQYDSHDRLTQSVDSLTGTTTYQWDERGNLVQKASPAETTTYAWTVDNRLAKVSTGAKTVEYGYDSSGRRIKRLVKEGATTTETHCKVDHQRGYSEILVESTKVNSGAWVDTVHVHTPDGLGELIASTSAGAQTQLFSDGLGSVRIAQTAATNHVFSYDAFGIALGATEGMPANAADAAATSHRYTGEYADSQTGLLHLRARDYDPQVGRFISMDEHPGANRIPLTLNKYLYGNADPVNAVDPSGNIFISMAMPNFGHLLRATSAGTRALGILDKLDHALTLLQLVHAYQQVWSVFQGPEWQNSMKDAKNQKGFVNAMADFDSAVAELAGKSAGIFSKKGVVSAIGEFIKGPKNALLIYGPTPEITGKVSPFPFKQVKVGTLSLSKSHRDIYVELGVRSGQGGRMLGAGHRWSREGNLQWFRQDWHSTVGHNSQSLCFPPAGGAYHYHCAK</sequence>
<dbReference type="InterPro" id="IPR031325">
    <property type="entry name" value="RHS_repeat"/>
</dbReference>
<protein>
    <submittedName>
        <fullName evidence="5">Ig domain-containing protein</fullName>
    </submittedName>
</protein>
<dbReference type="NCBIfam" id="NF012211">
    <property type="entry name" value="tand_rpt_95"/>
    <property type="match status" value="1"/>
</dbReference>
<dbReference type="Gene3D" id="2.180.10.10">
    <property type="entry name" value="RHS repeat-associated core"/>
    <property type="match status" value="5"/>
</dbReference>
<dbReference type="PROSITE" id="PS50268">
    <property type="entry name" value="CADHERIN_2"/>
    <property type="match status" value="1"/>
</dbReference>
<dbReference type="InterPro" id="IPR013783">
    <property type="entry name" value="Ig-like_fold"/>
</dbReference>
<evidence type="ECO:0000313" key="5">
    <source>
        <dbReference type="EMBL" id="MEY2252015.1"/>
    </source>
</evidence>
<dbReference type="SUPFAM" id="SSF49313">
    <property type="entry name" value="Cadherin-like"/>
    <property type="match status" value="11"/>
</dbReference>
<dbReference type="Pfam" id="PF05593">
    <property type="entry name" value="RHS_repeat"/>
    <property type="match status" value="7"/>
</dbReference>
<dbReference type="Pfam" id="PF01345">
    <property type="entry name" value="DUF11"/>
    <property type="match status" value="2"/>
</dbReference>
<feature type="transmembrane region" description="Helical" evidence="3">
    <location>
        <begin position="469"/>
        <end position="489"/>
    </location>
</feature>
<dbReference type="NCBIfam" id="TIGR01451">
    <property type="entry name" value="B_ant_repeat"/>
    <property type="match status" value="2"/>
</dbReference>
<keyword evidence="3" id="KW-0472">Membrane</keyword>
<keyword evidence="3" id="KW-0812">Transmembrane</keyword>
<dbReference type="InterPro" id="IPR001434">
    <property type="entry name" value="OmcB-like_DUF11"/>
</dbReference>
<dbReference type="Pfam" id="PF25023">
    <property type="entry name" value="TEN_YD-shell"/>
    <property type="match status" value="1"/>
</dbReference>
<keyword evidence="6" id="KW-1185">Reference proteome</keyword>
<keyword evidence="3" id="KW-1133">Transmembrane helix</keyword>
<dbReference type="InterPro" id="IPR050708">
    <property type="entry name" value="T6SS_VgrG/RHS"/>
</dbReference>
<feature type="domain" description="Cadherin" evidence="4">
    <location>
        <begin position="1534"/>
        <end position="1619"/>
    </location>
</feature>
<dbReference type="NCBIfam" id="TIGR01643">
    <property type="entry name" value="YD_repeat_2x"/>
    <property type="match status" value="11"/>
</dbReference>
<evidence type="ECO:0000256" key="3">
    <source>
        <dbReference type="SAM" id="Phobius"/>
    </source>
</evidence>
<evidence type="ECO:0000313" key="6">
    <source>
        <dbReference type="Proteomes" id="UP001562178"/>
    </source>
</evidence>
<evidence type="ECO:0000256" key="2">
    <source>
        <dbReference type="SAM" id="MobiDB-lite"/>
    </source>
</evidence>
<dbReference type="EMBL" id="JBGBDC010000005">
    <property type="protein sequence ID" value="MEY2252015.1"/>
    <property type="molecule type" value="Genomic_DNA"/>
</dbReference>
<keyword evidence="1" id="KW-0677">Repeat</keyword>
<gene>
    <name evidence="5" type="ORF">AB7A72_13440</name>
</gene>
<feature type="transmembrane region" description="Helical" evidence="3">
    <location>
        <begin position="436"/>
        <end position="457"/>
    </location>
</feature>
<dbReference type="InterPro" id="IPR006530">
    <property type="entry name" value="YD"/>
</dbReference>
<dbReference type="PANTHER" id="PTHR32305:SF17">
    <property type="entry name" value="TRNA NUCLEASE WAPA"/>
    <property type="match status" value="1"/>
</dbReference>
<dbReference type="Gene3D" id="2.60.40.10">
    <property type="entry name" value="Immunoglobulins"/>
    <property type="match status" value="12"/>
</dbReference>
<dbReference type="PANTHER" id="PTHR32305">
    <property type="match status" value="1"/>
</dbReference>
<dbReference type="SMART" id="SM00736">
    <property type="entry name" value="CADG"/>
    <property type="match status" value="4"/>
</dbReference>
<evidence type="ECO:0000256" key="1">
    <source>
        <dbReference type="ARBA" id="ARBA00022737"/>
    </source>
</evidence>
<dbReference type="SUPFAM" id="SSF69304">
    <property type="entry name" value="Tricorn protease N-terminal domain"/>
    <property type="match status" value="1"/>
</dbReference>
<dbReference type="InterPro" id="IPR047589">
    <property type="entry name" value="DUF11_rpt"/>
</dbReference>
<dbReference type="InterPro" id="IPR002126">
    <property type="entry name" value="Cadherin-like_dom"/>
</dbReference>
<feature type="compositionally biased region" description="Basic and acidic residues" evidence="2">
    <location>
        <begin position="2518"/>
        <end position="2535"/>
    </location>
</feature>
<dbReference type="InterPro" id="IPR015919">
    <property type="entry name" value="Cadherin-like_sf"/>
</dbReference>
<evidence type="ECO:0000259" key="4">
    <source>
        <dbReference type="PROSITE" id="PS50268"/>
    </source>
</evidence>